<dbReference type="AlphaFoldDB" id="A0A084JPJ6"/>
<keyword evidence="3" id="KW-1185">Reference proteome</keyword>
<dbReference type="OrthoDB" id="2047533at2"/>
<feature type="transmembrane region" description="Helical" evidence="1">
    <location>
        <begin position="12"/>
        <end position="34"/>
    </location>
</feature>
<comment type="caution">
    <text evidence="2">The sequence shown here is derived from an EMBL/GenBank/DDBJ whole genome shotgun (WGS) entry which is preliminary data.</text>
</comment>
<dbReference type="RefSeq" id="WP_038278857.1">
    <property type="nucleotide sequence ID" value="NZ_JPME01000008.1"/>
</dbReference>
<sequence>MAKQENGYKANLGSPSLILIFIVMCLITFGMLSLSTAKSEHNLAERNASAVTEYYRADGEGEAFYQMVLKRAAKVREMSQDPQERKRLLSQEFGDAYEPDKGTVTVNIPMERSQALNIELVFPPEGKENIQISKWKVIQTEDYEIDHSMPVWTGGETKNQETGR</sequence>
<name>A0A084JPJ6_9FIRM</name>
<evidence type="ECO:0000313" key="2">
    <source>
        <dbReference type="EMBL" id="KEZ90880.1"/>
    </source>
</evidence>
<keyword evidence="1" id="KW-1133">Transmembrane helix</keyword>
<reference evidence="2 3" key="1">
    <citation type="submission" date="2014-07" db="EMBL/GenBank/DDBJ databases">
        <title>Draft genome of Clostridium celerecrescens 152B isolated from sediments associated with methane hydrate from Krishna Godavari basin.</title>
        <authorList>
            <person name="Honkalas V.S."/>
            <person name="Dabir A.P."/>
            <person name="Arora P."/>
            <person name="Dhakephalkar P.K."/>
        </authorList>
    </citation>
    <scope>NUCLEOTIDE SEQUENCE [LARGE SCALE GENOMIC DNA]</scope>
    <source>
        <strain evidence="2 3">152B</strain>
    </source>
</reference>
<keyword evidence="1" id="KW-0472">Membrane</keyword>
<organism evidence="2 3">
    <name type="scientific">Lacrimispora celerecrescens</name>
    <dbReference type="NCBI Taxonomy" id="29354"/>
    <lineage>
        <taxon>Bacteria</taxon>
        <taxon>Bacillati</taxon>
        <taxon>Bacillota</taxon>
        <taxon>Clostridia</taxon>
        <taxon>Lachnospirales</taxon>
        <taxon>Lachnospiraceae</taxon>
        <taxon>Lacrimispora</taxon>
    </lineage>
</organism>
<dbReference type="STRING" id="29354.IO98_05695"/>
<gene>
    <name evidence="2" type="ORF">IO98_05695</name>
</gene>
<dbReference type="EMBL" id="JPME01000008">
    <property type="protein sequence ID" value="KEZ90880.1"/>
    <property type="molecule type" value="Genomic_DNA"/>
</dbReference>
<evidence type="ECO:0000313" key="3">
    <source>
        <dbReference type="Proteomes" id="UP000028525"/>
    </source>
</evidence>
<accession>A0A084JPJ6</accession>
<protein>
    <submittedName>
        <fullName evidence="2">Short-chain dehydrogenase</fullName>
    </submittedName>
</protein>
<dbReference type="Proteomes" id="UP000028525">
    <property type="component" value="Unassembled WGS sequence"/>
</dbReference>
<keyword evidence="1" id="KW-0812">Transmembrane</keyword>
<proteinExistence type="predicted"/>
<evidence type="ECO:0000256" key="1">
    <source>
        <dbReference type="SAM" id="Phobius"/>
    </source>
</evidence>